<dbReference type="PANTHER" id="PTHR30483">
    <property type="entry name" value="LEUCINE-SPECIFIC-BINDING PROTEIN"/>
    <property type="match status" value="1"/>
</dbReference>
<sequence>MSHKEVKSEEQSELNITRRSVLGASAVLAGAGIVGSQLIDPLAKTAYAAGSDAPIKIGFQAHRTGIGALYGRWYERTTNAAAKYINSIGGIAGRPIEIITEDDGTDPKRGADVVEKLATHHKVDFVFGTLFSHVVMGSAPR</sequence>
<feature type="non-terminal residue" evidence="4">
    <location>
        <position position="141"/>
    </location>
</feature>
<evidence type="ECO:0000259" key="3">
    <source>
        <dbReference type="Pfam" id="PF13458"/>
    </source>
</evidence>
<dbReference type="PROSITE" id="PS51318">
    <property type="entry name" value="TAT"/>
    <property type="match status" value="1"/>
</dbReference>
<evidence type="ECO:0000313" key="4">
    <source>
        <dbReference type="EMBL" id="RTZ87348.1"/>
    </source>
</evidence>
<comment type="similarity">
    <text evidence="1">Belongs to the leucine-binding protein family.</text>
</comment>
<protein>
    <submittedName>
        <fullName evidence="4">ABC transporter substrate-binding protein</fullName>
    </submittedName>
</protein>
<gene>
    <name evidence="4" type="ORF">DSY93_10805</name>
</gene>
<dbReference type="InterPro" id="IPR051010">
    <property type="entry name" value="BCAA_transport"/>
</dbReference>
<reference evidence="4 5" key="1">
    <citation type="submission" date="2018-06" db="EMBL/GenBank/DDBJ databases">
        <title>Combined omics and stable isotope probing to characterize newly discovered Mariana Back-Arc vent microbial communities.</title>
        <authorList>
            <person name="Trembath-Reichert E."/>
            <person name="Huber J.A."/>
        </authorList>
    </citation>
    <scope>NUCLEOTIDE SEQUENCE [LARGE SCALE GENOMIC DNA]</scope>
    <source>
        <strain evidence="4">MAG 151</strain>
    </source>
</reference>
<dbReference type="SUPFAM" id="SSF53822">
    <property type="entry name" value="Periplasmic binding protein-like I"/>
    <property type="match status" value="1"/>
</dbReference>
<accession>A0A432GV44</accession>
<evidence type="ECO:0000313" key="5">
    <source>
        <dbReference type="Proteomes" id="UP000288322"/>
    </source>
</evidence>
<dbReference type="NCBIfam" id="TIGR01409">
    <property type="entry name" value="TAT_signal_seq"/>
    <property type="match status" value="1"/>
</dbReference>
<dbReference type="Pfam" id="PF13458">
    <property type="entry name" value="Peripla_BP_6"/>
    <property type="match status" value="1"/>
</dbReference>
<dbReference type="InterPro" id="IPR006311">
    <property type="entry name" value="TAT_signal"/>
</dbReference>
<dbReference type="Gene3D" id="3.40.50.2300">
    <property type="match status" value="1"/>
</dbReference>
<dbReference type="Proteomes" id="UP000288322">
    <property type="component" value="Unassembled WGS sequence"/>
</dbReference>
<evidence type="ECO:0000256" key="1">
    <source>
        <dbReference type="ARBA" id="ARBA00010062"/>
    </source>
</evidence>
<keyword evidence="2" id="KW-0732">Signal</keyword>
<evidence type="ECO:0000256" key="2">
    <source>
        <dbReference type="ARBA" id="ARBA00022729"/>
    </source>
</evidence>
<proteinExistence type="inferred from homology"/>
<comment type="caution">
    <text evidence="4">The sequence shown here is derived from an EMBL/GenBank/DDBJ whole genome shotgun (WGS) entry which is preliminary data.</text>
</comment>
<dbReference type="InterPro" id="IPR028082">
    <property type="entry name" value="Peripla_BP_I"/>
</dbReference>
<dbReference type="InterPro" id="IPR019546">
    <property type="entry name" value="TAT_signal_bac_arc"/>
</dbReference>
<dbReference type="EMBL" id="QNZH01000294">
    <property type="protein sequence ID" value="RTZ87348.1"/>
    <property type="molecule type" value="Genomic_DNA"/>
</dbReference>
<dbReference type="AlphaFoldDB" id="A0A432GV44"/>
<feature type="domain" description="Leucine-binding protein" evidence="3">
    <location>
        <begin position="54"/>
        <end position="140"/>
    </location>
</feature>
<dbReference type="PANTHER" id="PTHR30483:SF6">
    <property type="entry name" value="PERIPLASMIC BINDING PROTEIN OF ABC TRANSPORTER FOR NATURAL AMINO ACIDS"/>
    <property type="match status" value="1"/>
</dbReference>
<organism evidence="4 5">
    <name type="scientific">SAR324 cluster bacterium</name>
    <dbReference type="NCBI Taxonomy" id="2024889"/>
    <lineage>
        <taxon>Bacteria</taxon>
        <taxon>Deltaproteobacteria</taxon>
        <taxon>SAR324 cluster</taxon>
    </lineage>
</organism>
<name>A0A432GV44_9DELT</name>
<dbReference type="InterPro" id="IPR028081">
    <property type="entry name" value="Leu-bd"/>
</dbReference>